<name>M9RQP3_9RHOB</name>
<dbReference type="Proteomes" id="UP000004688">
    <property type="component" value="Chromosome"/>
</dbReference>
<reference evidence="2 3" key="1">
    <citation type="journal article" date="2013" name="PLoS ONE">
        <title>Poles Apart: Arctic and Antarctic Octadecabacter strains Share High Genome Plasticity and a New Type of Xanthorhodopsin.</title>
        <authorList>
            <person name="Vollmers J."/>
            <person name="Voget S."/>
            <person name="Dietrich S."/>
            <person name="Gollnow K."/>
            <person name="Smits M."/>
            <person name="Meyer K."/>
            <person name="Brinkhoff T."/>
            <person name="Simon M."/>
            <person name="Daniel R."/>
        </authorList>
    </citation>
    <scope>NUCLEOTIDE SEQUENCE [LARGE SCALE GENOMIC DNA]</scope>
    <source>
        <strain evidence="2 3">238</strain>
    </source>
</reference>
<dbReference type="eggNOG" id="ENOG502ZEUX">
    <property type="taxonomic scope" value="Bacteria"/>
</dbReference>
<gene>
    <name evidence="2" type="ORF">OA238_c41220</name>
</gene>
<feature type="domain" description="Porin" evidence="1">
    <location>
        <begin position="2"/>
        <end position="188"/>
    </location>
</feature>
<evidence type="ECO:0000313" key="3">
    <source>
        <dbReference type="Proteomes" id="UP000004688"/>
    </source>
</evidence>
<dbReference type="Pfam" id="PF13609">
    <property type="entry name" value="Porin_4"/>
    <property type="match status" value="1"/>
</dbReference>
<dbReference type="GO" id="GO:0015288">
    <property type="term" value="F:porin activity"/>
    <property type="evidence" value="ECO:0007669"/>
    <property type="project" value="InterPro"/>
</dbReference>
<dbReference type="SUPFAM" id="SSF56935">
    <property type="entry name" value="Porins"/>
    <property type="match status" value="2"/>
</dbReference>
<evidence type="ECO:0000259" key="1">
    <source>
        <dbReference type="Pfam" id="PF13609"/>
    </source>
</evidence>
<dbReference type="AlphaFoldDB" id="M9RQP3"/>
<dbReference type="GO" id="GO:0016020">
    <property type="term" value="C:membrane"/>
    <property type="evidence" value="ECO:0007669"/>
    <property type="project" value="InterPro"/>
</dbReference>
<proteinExistence type="predicted"/>
<dbReference type="InterPro" id="IPR033900">
    <property type="entry name" value="Gram_neg_porin_domain"/>
</dbReference>
<dbReference type="EMBL" id="CP003742">
    <property type="protein sequence ID" value="AGI74043.1"/>
    <property type="molecule type" value="Genomic_DNA"/>
</dbReference>
<dbReference type="InterPro" id="IPR023614">
    <property type="entry name" value="Porin_dom_sf"/>
</dbReference>
<dbReference type="Gene3D" id="2.40.160.10">
    <property type="entry name" value="Porin"/>
    <property type="match status" value="2"/>
</dbReference>
<protein>
    <submittedName>
        <fullName evidence="2">Porin</fullName>
    </submittedName>
</protein>
<dbReference type="KEGG" id="oar:OA238_c41220"/>
<organism evidence="2 3">
    <name type="scientific">Octadecabacter arcticus 238</name>
    <dbReference type="NCBI Taxonomy" id="391616"/>
    <lineage>
        <taxon>Bacteria</taxon>
        <taxon>Pseudomonadati</taxon>
        <taxon>Pseudomonadota</taxon>
        <taxon>Alphaproteobacteria</taxon>
        <taxon>Rhodobacterales</taxon>
        <taxon>Roseobacteraceae</taxon>
        <taxon>Octadecabacter</taxon>
    </lineage>
</organism>
<keyword evidence="3" id="KW-1185">Reference proteome</keyword>
<sequence>MGGLYYGVTAYAAESLWQSAGDMAADGFSEADNDIVLRGELTFGSVTAAVSTAIEDHAGTEADDDATQLSVAAVADLGNYTVGLAYQEESGLFGAAPAVAGDYNMNEVLGLFASTTVAGFDLTLAYAEQTVLGGGMSRSSVGLEVGYTMGDITLGAYYVAEDNNTADESYGVSVGYASGPIALAAYFNTDLDSDEFAVQGSYDLGNGLVMTAGSIDGDSTTDNDFAAFIVADYDLGGGASVMASFADANNVGTLTSDDIDTFGGYELKAGTTIELSFAF</sequence>
<accession>M9RQP3</accession>
<dbReference type="HOGENOM" id="CLU_058225_0_0_5"/>
<evidence type="ECO:0000313" key="2">
    <source>
        <dbReference type="EMBL" id="AGI74043.1"/>
    </source>
</evidence>